<comment type="subcellular location">
    <subcellularLocation>
        <location evidence="1">Cell membrane</location>
        <topology evidence="1">Single-pass membrane protein</topology>
    </subcellularLocation>
    <subcellularLocation>
        <location evidence="7">Cell membrane</location>
        <topology evidence="7">Single-pass type II membrane protein</topology>
    </subcellularLocation>
</comment>
<keyword evidence="4 7" id="KW-0812">Transmembrane</keyword>
<evidence type="ECO:0000256" key="1">
    <source>
        <dbReference type="ARBA" id="ARBA00004162"/>
    </source>
</evidence>
<dbReference type="RefSeq" id="WP_113647785.1">
    <property type="nucleotide sequence ID" value="NZ_QMHN01000004.1"/>
</dbReference>
<keyword evidence="7" id="KW-0813">Transport</keyword>
<evidence type="ECO:0000313" key="8">
    <source>
        <dbReference type="EMBL" id="RWU06164.1"/>
    </source>
</evidence>
<dbReference type="Proteomes" id="UP000284120">
    <property type="component" value="Unassembled WGS sequence"/>
</dbReference>
<evidence type="ECO:0000313" key="9">
    <source>
        <dbReference type="Proteomes" id="UP000284120"/>
    </source>
</evidence>
<keyword evidence="6" id="KW-0472">Membrane</keyword>
<evidence type="ECO:0000256" key="5">
    <source>
        <dbReference type="ARBA" id="ARBA00022989"/>
    </source>
</evidence>
<gene>
    <name evidence="8" type="ORF">DPV69_12780</name>
</gene>
<dbReference type="OrthoDB" id="9793581at2"/>
<name>A0A443YQX1_9SPHI</name>
<organism evidence="8 9">
    <name type="scientific">Pedobacter chitinilyticus</name>
    <dbReference type="NCBI Taxonomy" id="2233776"/>
    <lineage>
        <taxon>Bacteria</taxon>
        <taxon>Pseudomonadati</taxon>
        <taxon>Bacteroidota</taxon>
        <taxon>Sphingobacteriia</taxon>
        <taxon>Sphingobacteriales</taxon>
        <taxon>Sphingobacteriaceae</taxon>
        <taxon>Pedobacter</taxon>
    </lineage>
</organism>
<keyword evidence="9" id="KW-1185">Reference proteome</keyword>
<evidence type="ECO:0000256" key="4">
    <source>
        <dbReference type="ARBA" id="ARBA00022692"/>
    </source>
</evidence>
<dbReference type="GO" id="GO:0022857">
    <property type="term" value="F:transmembrane transporter activity"/>
    <property type="evidence" value="ECO:0007669"/>
    <property type="project" value="InterPro"/>
</dbReference>
<dbReference type="GO" id="GO:0015031">
    <property type="term" value="P:protein transport"/>
    <property type="evidence" value="ECO:0007669"/>
    <property type="project" value="UniProtKB-KW"/>
</dbReference>
<dbReference type="GO" id="GO:0005886">
    <property type="term" value="C:plasma membrane"/>
    <property type="evidence" value="ECO:0007669"/>
    <property type="project" value="UniProtKB-SubCell"/>
</dbReference>
<dbReference type="Pfam" id="PF02472">
    <property type="entry name" value="ExbD"/>
    <property type="match status" value="1"/>
</dbReference>
<keyword evidence="3" id="KW-1003">Cell membrane</keyword>
<evidence type="ECO:0000256" key="6">
    <source>
        <dbReference type="ARBA" id="ARBA00023136"/>
    </source>
</evidence>
<keyword evidence="7" id="KW-0653">Protein transport</keyword>
<dbReference type="AlphaFoldDB" id="A0A443YQX1"/>
<evidence type="ECO:0000256" key="3">
    <source>
        <dbReference type="ARBA" id="ARBA00022475"/>
    </source>
</evidence>
<accession>A0A443YQX1</accession>
<comment type="caution">
    <text evidence="8">The sequence shown here is derived from an EMBL/GenBank/DDBJ whole genome shotgun (WGS) entry which is preliminary data.</text>
</comment>
<keyword evidence="5" id="KW-1133">Transmembrane helix</keyword>
<dbReference type="PANTHER" id="PTHR30558:SF3">
    <property type="entry name" value="BIOPOLYMER TRANSPORT PROTEIN EXBD-RELATED"/>
    <property type="match status" value="1"/>
</dbReference>
<dbReference type="EMBL" id="SAYW01000004">
    <property type="protein sequence ID" value="RWU06164.1"/>
    <property type="molecule type" value="Genomic_DNA"/>
</dbReference>
<sequence length="205" mass="22573">MGKAKVKRSSTSIDMTAMCDVSFLLLTFFILTATARQPDPLEITTPSSSVQFKMPDKDISIVSIGKGKVFLEIIGQDVKKATLARMGNLYGQTFSEEEAKKFAVVSAFGVPMGNMKQFLAMNGEQRTKSGIQSGIPMDSTTNNELFNWIKEARYATSELHGIDMRLSIKGNANEEYPTVRKVVDLLQKQKINKFSLITSSEGGAQ</sequence>
<reference evidence="8 9" key="1">
    <citation type="submission" date="2018-06" db="EMBL/GenBank/DDBJ databases">
        <title>Pedobacter endophyticus sp. nov., an endophytic bacterium isolated from a leaf of Triticum aestivum.</title>
        <authorList>
            <person name="Zhang L."/>
        </authorList>
    </citation>
    <scope>NUCLEOTIDE SEQUENCE [LARGE SCALE GENOMIC DNA]</scope>
    <source>
        <strain evidence="8 9">CM134L-2</strain>
    </source>
</reference>
<dbReference type="PANTHER" id="PTHR30558">
    <property type="entry name" value="EXBD MEMBRANE COMPONENT OF PMF-DRIVEN MACROMOLECULE IMPORT SYSTEM"/>
    <property type="match status" value="1"/>
</dbReference>
<proteinExistence type="inferred from homology"/>
<comment type="similarity">
    <text evidence="2 7">Belongs to the ExbD/TolR family.</text>
</comment>
<evidence type="ECO:0000256" key="7">
    <source>
        <dbReference type="RuleBase" id="RU003879"/>
    </source>
</evidence>
<protein>
    <submittedName>
        <fullName evidence="8">Biopolymer transporter ExbD</fullName>
    </submittedName>
</protein>
<dbReference type="InterPro" id="IPR003400">
    <property type="entry name" value="ExbD"/>
</dbReference>
<evidence type="ECO:0000256" key="2">
    <source>
        <dbReference type="ARBA" id="ARBA00005811"/>
    </source>
</evidence>